<organism evidence="1 2">
    <name type="scientific">Vibrio splendidus</name>
    <dbReference type="NCBI Taxonomy" id="29497"/>
    <lineage>
        <taxon>Bacteria</taxon>
        <taxon>Pseudomonadati</taxon>
        <taxon>Pseudomonadota</taxon>
        <taxon>Gammaproteobacteria</taxon>
        <taxon>Vibrionales</taxon>
        <taxon>Vibrionaceae</taxon>
        <taxon>Vibrio</taxon>
    </lineage>
</organism>
<reference evidence="1" key="1">
    <citation type="submission" date="2023-07" db="EMBL/GenBank/DDBJ databases">
        <title>Genome content predicts the carbon catabolic preferences of heterotrophic bacteria.</title>
        <authorList>
            <person name="Gralka M."/>
        </authorList>
    </citation>
    <scope>NUCLEOTIDE SEQUENCE</scope>
    <source>
        <strain evidence="1">6E02</strain>
    </source>
</reference>
<accession>A0AB35MX69</accession>
<dbReference type="EMBL" id="JAUYVL010000003">
    <property type="protein sequence ID" value="MDP2500730.1"/>
    <property type="molecule type" value="Genomic_DNA"/>
</dbReference>
<dbReference type="AlphaFoldDB" id="A0AB35MX69"/>
<gene>
    <name evidence="1" type="ORF">Q8W42_08410</name>
</gene>
<proteinExistence type="predicted"/>
<dbReference type="RefSeq" id="WP_102560056.1">
    <property type="nucleotide sequence ID" value="NZ_CAWNUI010000002.1"/>
</dbReference>
<sequence>MIDKKAAKIAENYYKELKKKGEAIIQIELEAHPEDGAFHKTPPSCKVFVEQIGIEQPLSKNKVIVRTMPTDQRVFKFKVEHVATTFSKVINGLLFKKKHELNTEIKLKITANPTELWEDRYSVFETEREFKPGRKHVVIVALEPINTLAITND</sequence>
<name>A0AB35MX69_VIBSP</name>
<evidence type="ECO:0000313" key="2">
    <source>
        <dbReference type="Proteomes" id="UP001177935"/>
    </source>
</evidence>
<comment type="caution">
    <text evidence="1">The sequence shown here is derived from an EMBL/GenBank/DDBJ whole genome shotgun (WGS) entry which is preliminary data.</text>
</comment>
<dbReference type="Proteomes" id="UP001177935">
    <property type="component" value="Unassembled WGS sequence"/>
</dbReference>
<evidence type="ECO:0000313" key="1">
    <source>
        <dbReference type="EMBL" id="MDP2500730.1"/>
    </source>
</evidence>
<protein>
    <submittedName>
        <fullName evidence="1">Uncharacterized protein</fullName>
    </submittedName>
</protein>